<dbReference type="EMBL" id="MU266360">
    <property type="protein sequence ID" value="KAH7927897.1"/>
    <property type="molecule type" value="Genomic_DNA"/>
</dbReference>
<gene>
    <name evidence="1" type="ORF">BV22DRAFT_1127070</name>
</gene>
<protein>
    <submittedName>
        <fullName evidence="1">Uncharacterized protein</fullName>
    </submittedName>
</protein>
<reference evidence="1" key="1">
    <citation type="journal article" date="2021" name="New Phytol.">
        <title>Evolutionary innovations through gain and loss of genes in the ectomycorrhizal Boletales.</title>
        <authorList>
            <person name="Wu G."/>
            <person name="Miyauchi S."/>
            <person name="Morin E."/>
            <person name="Kuo A."/>
            <person name="Drula E."/>
            <person name="Varga T."/>
            <person name="Kohler A."/>
            <person name="Feng B."/>
            <person name="Cao Y."/>
            <person name="Lipzen A."/>
            <person name="Daum C."/>
            <person name="Hundley H."/>
            <person name="Pangilinan J."/>
            <person name="Johnson J."/>
            <person name="Barry K."/>
            <person name="LaButti K."/>
            <person name="Ng V."/>
            <person name="Ahrendt S."/>
            <person name="Min B."/>
            <person name="Choi I.G."/>
            <person name="Park H."/>
            <person name="Plett J.M."/>
            <person name="Magnuson J."/>
            <person name="Spatafora J.W."/>
            <person name="Nagy L.G."/>
            <person name="Henrissat B."/>
            <person name="Grigoriev I.V."/>
            <person name="Yang Z.L."/>
            <person name="Xu J."/>
            <person name="Martin F.M."/>
        </authorList>
    </citation>
    <scope>NUCLEOTIDE SEQUENCE</scope>
    <source>
        <strain evidence="1">KUC20120723A-06</strain>
    </source>
</reference>
<accession>A0ACB8BR78</accession>
<name>A0ACB8BR78_9AGAM</name>
<sequence>MTLPRPPLECSLTNYWNIFFSSHLIPPVTYTTTSWWHEEFTSVNFSDEEKAGRFISALLIRPEFAQREIKSLWIGGNVCITTTTEILRLCQGITKLALWTTPTYVPADSRALLKLLDTLSLKQLSFAFSLIHGGVSSEFPSLPSISLFNKVTHLELLEGWVLWSSCMGIHSLPQLTHLSLRASTKRTDPRLLRGILELPDMRAMVLRVTEDRFIVEKWLYNNGTEDRRVVLVHEIAQEARGSPHSTLWKYADGIVQWRTQNAANPYDVPGNQQLLAVY</sequence>
<dbReference type="Proteomes" id="UP000790709">
    <property type="component" value="Unassembled WGS sequence"/>
</dbReference>
<evidence type="ECO:0000313" key="2">
    <source>
        <dbReference type="Proteomes" id="UP000790709"/>
    </source>
</evidence>
<proteinExistence type="predicted"/>
<organism evidence="1 2">
    <name type="scientific">Leucogyrophana mollusca</name>
    <dbReference type="NCBI Taxonomy" id="85980"/>
    <lineage>
        <taxon>Eukaryota</taxon>
        <taxon>Fungi</taxon>
        <taxon>Dikarya</taxon>
        <taxon>Basidiomycota</taxon>
        <taxon>Agaricomycotina</taxon>
        <taxon>Agaricomycetes</taxon>
        <taxon>Agaricomycetidae</taxon>
        <taxon>Boletales</taxon>
        <taxon>Boletales incertae sedis</taxon>
        <taxon>Leucogyrophana</taxon>
    </lineage>
</organism>
<keyword evidence="2" id="KW-1185">Reference proteome</keyword>
<comment type="caution">
    <text evidence="1">The sequence shown here is derived from an EMBL/GenBank/DDBJ whole genome shotgun (WGS) entry which is preliminary data.</text>
</comment>
<evidence type="ECO:0000313" key="1">
    <source>
        <dbReference type="EMBL" id="KAH7927897.1"/>
    </source>
</evidence>